<dbReference type="InterPro" id="IPR011128">
    <property type="entry name" value="G3P_DH_NAD-dep_N"/>
</dbReference>
<dbReference type="InterPro" id="IPR051729">
    <property type="entry name" value="Opine/Lysopine_DH"/>
</dbReference>
<proteinExistence type="predicted"/>
<sequence length="357" mass="39629">MNITILGAGNGGIVASVDLTRRGHDVTLYHTPESNADWDRNQLNDGIKFKGETVKINKFTQNIEEAIEHAEVIMVTLPTLAIAHYAKEVAPYLKDGQYIYINGASAMNSMKFMNVVKSEGYNPNVYIGETMSLTYACRYDHTSNEAELILTSTHNLFASYPSQHTDHMIEILKPLYDTLVPAKNILETTLNNGNPESHPGPAILNTGRIDYAGDEFYLYSQGITKHTVRVVEAIDKERQQICAALNFEQLDKSARSERSSYFPKGKTLLEQFNTSPILKDLKGPTTLQNRYIVEDVEEGLVLWASIGDAVGVDTPVIDSIIHLTGVLLDRNFFEEGLTLSKLGFDGAISPNTLNNLI</sequence>
<keyword evidence="1" id="KW-0560">Oxidoreductase</keyword>
<gene>
    <name evidence="4" type="ORF">EDD62_1598</name>
</gene>
<dbReference type="Gene3D" id="3.40.50.720">
    <property type="entry name" value="NAD(P)-binding Rossmann-like Domain"/>
    <property type="match status" value="1"/>
</dbReference>
<evidence type="ECO:0000256" key="1">
    <source>
        <dbReference type="ARBA" id="ARBA00023002"/>
    </source>
</evidence>
<reference evidence="4 5" key="1">
    <citation type="submission" date="2018-11" db="EMBL/GenBank/DDBJ databases">
        <title>Genomic Encyclopedia of Type Strains, Phase IV (KMG-IV): sequencing the most valuable type-strain genomes for metagenomic binning, comparative biology and taxonomic classification.</title>
        <authorList>
            <person name="Goeker M."/>
        </authorList>
    </citation>
    <scope>NUCLEOTIDE SEQUENCE [LARGE SCALE GENOMIC DNA]</scope>
    <source>
        <strain evidence="4 5">DSM 29158</strain>
    </source>
</reference>
<dbReference type="EMBL" id="RKRK01000005">
    <property type="protein sequence ID" value="RPF54821.1"/>
    <property type="molecule type" value="Genomic_DNA"/>
</dbReference>
<dbReference type="PANTHER" id="PTHR38015:SF1">
    <property type="entry name" value="OPINE DEHYDROGENASE DOMAIN-CONTAINING PROTEIN"/>
    <property type="match status" value="1"/>
</dbReference>
<dbReference type="InterPro" id="IPR003421">
    <property type="entry name" value="Opine_DH"/>
</dbReference>
<evidence type="ECO:0000313" key="5">
    <source>
        <dbReference type="Proteomes" id="UP000277108"/>
    </source>
</evidence>
<dbReference type="Proteomes" id="UP000277108">
    <property type="component" value="Unassembled WGS sequence"/>
</dbReference>
<feature type="domain" description="Glycerol-3-phosphate dehydrogenase NAD-dependent N-terminal" evidence="2">
    <location>
        <begin position="2"/>
        <end position="99"/>
    </location>
</feature>
<dbReference type="GO" id="GO:0051287">
    <property type="term" value="F:NAD binding"/>
    <property type="evidence" value="ECO:0007669"/>
    <property type="project" value="InterPro"/>
</dbReference>
<dbReference type="SUPFAM" id="SSF51735">
    <property type="entry name" value="NAD(P)-binding Rossmann-fold domains"/>
    <property type="match status" value="1"/>
</dbReference>
<evidence type="ECO:0000259" key="2">
    <source>
        <dbReference type="Pfam" id="PF01210"/>
    </source>
</evidence>
<organism evidence="4 5">
    <name type="scientific">Abyssicoccus albus</name>
    <dbReference type="NCBI Taxonomy" id="1817405"/>
    <lineage>
        <taxon>Bacteria</taxon>
        <taxon>Bacillati</taxon>
        <taxon>Bacillota</taxon>
        <taxon>Bacilli</taxon>
        <taxon>Bacillales</taxon>
        <taxon>Abyssicoccaceae</taxon>
    </lineage>
</organism>
<feature type="domain" description="Opine dehydrogenase" evidence="3">
    <location>
        <begin position="182"/>
        <end position="325"/>
    </location>
</feature>
<dbReference type="SUPFAM" id="SSF48179">
    <property type="entry name" value="6-phosphogluconate dehydrogenase C-terminal domain-like"/>
    <property type="match status" value="1"/>
</dbReference>
<dbReference type="AlphaFoldDB" id="A0A3N5CCV6"/>
<accession>A0A3N5CCV6</accession>
<comment type="caution">
    <text evidence="4">The sequence shown here is derived from an EMBL/GenBank/DDBJ whole genome shotgun (WGS) entry which is preliminary data.</text>
</comment>
<dbReference type="InterPro" id="IPR036291">
    <property type="entry name" value="NAD(P)-bd_dom_sf"/>
</dbReference>
<dbReference type="Pfam" id="PF01210">
    <property type="entry name" value="NAD_Gly3P_dh_N"/>
    <property type="match status" value="1"/>
</dbReference>
<evidence type="ECO:0000259" key="3">
    <source>
        <dbReference type="Pfam" id="PF02317"/>
    </source>
</evidence>
<evidence type="ECO:0000313" key="4">
    <source>
        <dbReference type="EMBL" id="RPF54821.1"/>
    </source>
</evidence>
<dbReference type="InterPro" id="IPR008927">
    <property type="entry name" value="6-PGluconate_DH-like_C_sf"/>
</dbReference>
<dbReference type="PANTHER" id="PTHR38015">
    <property type="entry name" value="BLR6086 PROTEIN"/>
    <property type="match status" value="1"/>
</dbReference>
<protein>
    <submittedName>
        <fullName evidence="4">Opine dehydrogenase</fullName>
    </submittedName>
</protein>
<dbReference type="GO" id="GO:0016616">
    <property type="term" value="F:oxidoreductase activity, acting on the CH-OH group of donors, NAD or NADP as acceptor"/>
    <property type="evidence" value="ECO:0007669"/>
    <property type="project" value="InterPro"/>
</dbReference>
<dbReference type="RefSeq" id="WP_123808422.1">
    <property type="nucleotide sequence ID" value="NZ_RKRK01000005.1"/>
</dbReference>
<dbReference type="Pfam" id="PF02317">
    <property type="entry name" value="Octopine_DH"/>
    <property type="match status" value="1"/>
</dbReference>
<name>A0A3N5CCV6_9BACL</name>
<keyword evidence="5" id="KW-1185">Reference proteome</keyword>
<dbReference type="GO" id="GO:0046168">
    <property type="term" value="P:glycerol-3-phosphate catabolic process"/>
    <property type="evidence" value="ECO:0007669"/>
    <property type="project" value="InterPro"/>
</dbReference>
<dbReference type="Gene3D" id="1.10.1040.10">
    <property type="entry name" value="N-(1-d-carboxylethyl)-l-norvaline Dehydrogenase, domain 2"/>
    <property type="match status" value="1"/>
</dbReference>
<dbReference type="OrthoDB" id="1073746at2"/>
<dbReference type="InterPro" id="IPR013328">
    <property type="entry name" value="6PGD_dom2"/>
</dbReference>